<gene>
    <name evidence="1" type="ORF">SAMN05216267_106719</name>
</gene>
<organism evidence="1 2">
    <name type="scientific">Actinacidiphila rubida</name>
    <dbReference type="NCBI Taxonomy" id="310780"/>
    <lineage>
        <taxon>Bacteria</taxon>
        <taxon>Bacillati</taxon>
        <taxon>Actinomycetota</taxon>
        <taxon>Actinomycetes</taxon>
        <taxon>Kitasatosporales</taxon>
        <taxon>Streptomycetaceae</taxon>
        <taxon>Actinacidiphila</taxon>
    </lineage>
</organism>
<dbReference type="AlphaFoldDB" id="A0A1H8UAT5"/>
<dbReference type="EMBL" id="FODD01000067">
    <property type="protein sequence ID" value="SEO99963.1"/>
    <property type="molecule type" value="Genomic_DNA"/>
</dbReference>
<protein>
    <submittedName>
        <fullName evidence="1">Uncharacterized protein</fullName>
    </submittedName>
</protein>
<evidence type="ECO:0000313" key="1">
    <source>
        <dbReference type="EMBL" id="SEO99963.1"/>
    </source>
</evidence>
<name>A0A1H8UAT5_9ACTN</name>
<proteinExistence type="predicted"/>
<sequence length="93" mass="10109">MLFSGPDPLQADGYAMRTTVIVGHDYCGFERLAPLPVGTRVTLDVPQGTITYRVYANYVEPGQGGPDNGLYWGDLTLQTCVGPDTGFSYLTME</sequence>
<dbReference type="Proteomes" id="UP000181951">
    <property type="component" value="Unassembled WGS sequence"/>
</dbReference>
<keyword evidence="2" id="KW-1185">Reference proteome</keyword>
<reference evidence="1 2" key="1">
    <citation type="submission" date="2016-10" db="EMBL/GenBank/DDBJ databases">
        <authorList>
            <person name="de Groot N.N."/>
        </authorList>
    </citation>
    <scope>NUCLEOTIDE SEQUENCE [LARGE SCALE GENOMIC DNA]</scope>
    <source>
        <strain evidence="1 2">CGMCC 4.2026</strain>
    </source>
</reference>
<dbReference type="InterPro" id="IPR023365">
    <property type="entry name" value="Sortase_dom-sf"/>
</dbReference>
<dbReference type="SUPFAM" id="SSF63817">
    <property type="entry name" value="Sortase"/>
    <property type="match status" value="1"/>
</dbReference>
<evidence type="ECO:0000313" key="2">
    <source>
        <dbReference type="Proteomes" id="UP000181951"/>
    </source>
</evidence>
<accession>A0A1H8UAT5</accession>
<dbReference type="Gene3D" id="2.40.260.10">
    <property type="entry name" value="Sortase"/>
    <property type="match status" value="1"/>
</dbReference>